<dbReference type="AlphaFoldDB" id="A0A2J6X6V2"/>
<reference evidence="5 6" key="1">
    <citation type="submission" date="2018-01" db="EMBL/GenBank/DDBJ databases">
        <title>Metagenomic assembled genomes from two thermal pools in the Uzon Caldera, Kamchatka, Russia.</title>
        <authorList>
            <person name="Wilkins L."/>
            <person name="Ettinger C."/>
        </authorList>
    </citation>
    <scope>NUCLEOTIDE SEQUENCE [LARGE SCALE GENOMIC DNA]</scope>
    <source>
        <strain evidence="5">ARK-10</strain>
    </source>
</reference>
<feature type="region of interest" description="Disordered" evidence="3">
    <location>
        <begin position="34"/>
        <end position="57"/>
    </location>
</feature>
<organism evidence="5 6">
    <name type="scientific">Caldisericum exile</name>
    <dbReference type="NCBI Taxonomy" id="693075"/>
    <lineage>
        <taxon>Bacteria</taxon>
        <taxon>Pseudomonadati</taxon>
        <taxon>Caldisericota/Cryosericota group</taxon>
        <taxon>Caldisericota</taxon>
        <taxon>Caldisericia</taxon>
        <taxon>Caldisericales</taxon>
        <taxon>Caldisericaceae</taxon>
        <taxon>Caldisericum</taxon>
    </lineage>
</organism>
<comment type="caution">
    <text evidence="5">The sequence shown here is derived from an EMBL/GenBank/DDBJ whole genome shotgun (WGS) entry which is preliminary data.</text>
</comment>
<dbReference type="EMBL" id="PNIX01000193">
    <property type="protein sequence ID" value="PMP82589.1"/>
    <property type="molecule type" value="Genomic_DNA"/>
</dbReference>
<dbReference type="Proteomes" id="UP000236910">
    <property type="component" value="Unassembled WGS sequence"/>
</dbReference>
<feature type="domain" description="DDE Tnp4" evidence="4">
    <location>
        <begin position="6"/>
        <end position="106"/>
    </location>
</feature>
<comment type="cofactor">
    <cofactor evidence="1">
        <name>a divalent metal cation</name>
        <dbReference type="ChEBI" id="CHEBI:60240"/>
    </cofactor>
</comment>
<evidence type="ECO:0000313" key="6">
    <source>
        <dbReference type="Proteomes" id="UP000236910"/>
    </source>
</evidence>
<sequence length="115" mass="13573">MRRKYDKEIMDERGVYHPKGSKLWKDTGFQGYEPCNVETHQPKKKPRGKEQTSEDKTKNKFISSIRVKVEHAIGEAKVFHIVRDIYLNHKSRFKDMVMEIACGLHNLRLDYSFSS</sequence>
<gene>
    <name evidence="5" type="ORF">C0175_03325</name>
</gene>
<feature type="compositionally biased region" description="Basic and acidic residues" evidence="3">
    <location>
        <begin position="48"/>
        <end position="57"/>
    </location>
</feature>
<protein>
    <recommendedName>
        <fullName evidence="4">DDE Tnp4 domain-containing protein</fullName>
    </recommendedName>
</protein>
<evidence type="ECO:0000259" key="4">
    <source>
        <dbReference type="Pfam" id="PF13359"/>
    </source>
</evidence>
<dbReference type="InterPro" id="IPR027806">
    <property type="entry name" value="HARBI1_dom"/>
</dbReference>
<proteinExistence type="predicted"/>
<keyword evidence="2" id="KW-0479">Metal-binding</keyword>
<accession>A0A2J6X6V2</accession>
<dbReference type="Pfam" id="PF13359">
    <property type="entry name" value="DDE_Tnp_4"/>
    <property type="match status" value="1"/>
</dbReference>
<evidence type="ECO:0000256" key="1">
    <source>
        <dbReference type="ARBA" id="ARBA00001968"/>
    </source>
</evidence>
<evidence type="ECO:0000313" key="5">
    <source>
        <dbReference type="EMBL" id="PMP82589.1"/>
    </source>
</evidence>
<evidence type="ECO:0000256" key="3">
    <source>
        <dbReference type="SAM" id="MobiDB-lite"/>
    </source>
</evidence>
<evidence type="ECO:0000256" key="2">
    <source>
        <dbReference type="ARBA" id="ARBA00022723"/>
    </source>
</evidence>
<dbReference type="GO" id="GO:0046872">
    <property type="term" value="F:metal ion binding"/>
    <property type="evidence" value="ECO:0007669"/>
    <property type="project" value="UniProtKB-KW"/>
</dbReference>
<name>A0A2J6X6V2_9BACT</name>